<keyword evidence="2" id="KW-1185">Reference proteome</keyword>
<gene>
    <name evidence="1" type="ORF">N3K66_001646</name>
</gene>
<evidence type="ECO:0000313" key="1">
    <source>
        <dbReference type="EMBL" id="KAI9902294.1"/>
    </source>
</evidence>
<evidence type="ECO:0000313" key="2">
    <source>
        <dbReference type="Proteomes" id="UP001163324"/>
    </source>
</evidence>
<protein>
    <submittedName>
        <fullName evidence="1">Uncharacterized protein</fullName>
    </submittedName>
</protein>
<proteinExistence type="predicted"/>
<name>A0ACC0V7V7_9HYPO</name>
<dbReference type="Proteomes" id="UP001163324">
    <property type="component" value="Chromosome 2"/>
</dbReference>
<accession>A0ACC0V7V7</accession>
<organism evidence="1 2">
    <name type="scientific">Trichothecium roseum</name>
    <dbReference type="NCBI Taxonomy" id="47278"/>
    <lineage>
        <taxon>Eukaryota</taxon>
        <taxon>Fungi</taxon>
        <taxon>Dikarya</taxon>
        <taxon>Ascomycota</taxon>
        <taxon>Pezizomycotina</taxon>
        <taxon>Sordariomycetes</taxon>
        <taxon>Hypocreomycetidae</taxon>
        <taxon>Hypocreales</taxon>
        <taxon>Hypocreales incertae sedis</taxon>
        <taxon>Trichothecium</taxon>
    </lineage>
</organism>
<dbReference type="EMBL" id="CM047941">
    <property type="protein sequence ID" value="KAI9902294.1"/>
    <property type="molecule type" value="Genomic_DNA"/>
</dbReference>
<comment type="caution">
    <text evidence="1">The sequence shown here is derived from an EMBL/GenBank/DDBJ whole genome shotgun (WGS) entry which is preliminary data.</text>
</comment>
<sequence>MGQSPELPTLLPETYRWYKSETNPRLMQRRALGEAIVGMKKPNWRGQYDLYLVANLRTAAAAASPALSLVQLKAKFESALLLTRYEHPECACTAEWDEQIPPIIQYFSPESNDEAIRWAQDATHVKVSAQSAHDVRYEIEEARTKIPEEDKRPSKSVDIYLIADVADENTPIPGGTPVEMLLHMNHLYWDGISSRMFVGHLFSNLSTVMGTAENVYPSLEWGTEFKNLSPSVPDAAKVKFTEPGDDYKTTADEYAKALFEAYGGKGIKFRHGLATPRTDLHTFTPEQSRNIISAIKTRLGPKYTISHLAQAAVVMAMLELLGEDELSEGDYFVHGMPVNGRRFLEEEHAKRQYGLCETCAVVKVENLKELAVRSKDDKEAAKKSLTRATQDVKKCFDRWLSNPSQLQLGISTHVLEANFLSQNPMPFDKTAAPFFISDGRNDLYIPHAITAATNGETVIEIDNFLFLVNLCLPFLAIRLESWKDASTLSVCYNDANHTQEEAISYLKSIADYMLLFAE</sequence>
<reference evidence="1" key="1">
    <citation type="submission" date="2022-10" db="EMBL/GenBank/DDBJ databases">
        <title>Complete Genome of Trichothecium roseum strain YXFP-22015, a Plant Pathogen Isolated from Citrus.</title>
        <authorList>
            <person name="Wang Y."/>
            <person name="Zhu L."/>
        </authorList>
    </citation>
    <scope>NUCLEOTIDE SEQUENCE</scope>
    <source>
        <strain evidence="1">YXFP-22015</strain>
    </source>
</reference>